<gene>
    <name evidence="1" type="ORF">A2161_04920</name>
</gene>
<reference evidence="1 2" key="1">
    <citation type="journal article" date="2016" name="Nat. Commun.">
        <title>Thousands of microbial genomes shed light on interconnected biogeochemical processes in an aquifer system.</title>
        <authorList>
            <person name="Anantharaman K."/>
            <person name="Brown C.T."/>
            <person name="Hug L.A."/>
            <person name="Sharon I."/>
            <person name="Castelle C.J."/>
            <person name="Probst A.J."/>
            <person name="Thomas B.C."/>
            <person name="Singh A."/>
            <person name="Wilkins M.J."/>
            <person name="Karaoz U."/>
            <person name="Brodie E.L."/>
            <person name="Williams K.H."/>
            <person name="Hubbard S.S."/>
            <person name="Banfield J.F."/>
        </authorList>
    </citation>
    <scope>NUCLEOTIDE SEQUENCE [LARGE SCALE GENOMIC DNA]</scope>
</reference>
<dbReference type="InterPro" id="IPR050085">
    <property type="entry name" value="AGPR"/>
</dbReference>
<proteinExistence type="predicted"/>
<dbReference type="SUPFAM" id="SSF51735">
    <property type="entry name" value="NAD(P)-binding Rossmann-fold domains"/>
    <property type="match status" value="1"/>
</dbReference>
<accession>A0A1F7RNI0</accession>
<dbReference type="PANTHER" id="PTHR32338:SF11">
    <property type="entry name" value="[LYSW]-L-2-AMINOADIPATE_[LYSW]-L-GLUTAMATE PHOSPHATE REDUCTASE-RELATED"/>
    <property type="match status" value="1"/>
</dbReference>
<dbReference type="EMBL" id="MGDD01000324">
    <property type="protein sequence ID" value="OGL42447.1"/>
    <property type="molecule type" value="Genomic_DNA"/>
</dbReference>
<dbReference type="InterPro" id="IPR036291">
    <property type="entry name" value="NAD(P)-bd_dom_sf"/>
</dbReference>
<dbReference type="PANTHER" id="PTHR32338">
    <property type="entry name" value="N-ACETYL-GAMMA-GLUTAMYL-PHOSPHATE REDUCTASE, CHLOROPLASTIC-RELATED-RELATED"/>
    <property type="match status" value="1"/>
</dbReference>
<sequence length="121" mass="14586">MHNMETWMEKAPKIIDMGADFRLRAVEDWKYWYKNEHTASHLIEKFVYGVPELYREQIQKADYIAGPGCEAIVSILSLYPFVKHGLIKKDLISHQNAQYYQFFNENNFLYYNFNLHEERRS</sequence>
<comment type="caution">
    <text evidence="1">The sequence shown here is derived from an EMBL/GenBank/DDBJ whole genome shotgun (WGS) entry which is preliminary data.</text>
</comment>
<name>A0A1F7RNI0_9BACT</name>
<dbReference type="Proteomes" id="UP000179266">
    <property type="component" value="Unassembled WGS sequence"/>
</dbReference>
<protein>
    <submittedName>
        <fullName evidence="1">Uncharacterized protein</fullName>
    </submittedName>
</protein>
<dbReference type="AlphaFoldDB" id="A0A1F7RNI0"/>
<evidence type="ECO:0000313" key="1">
    <source>
        <dbReference type="EMBL" id="OGL42447.1"/>
    </source>
</evidence>
<dbReference type="Gene3D" id="3.40.50.720">
    <property type="entry name" value="NAD(P)-binding Rossmann-like Domain"/>
    <property type="match status" value="1"/>
</dbReference>
<organism evidence="1 2">
    <name type="scientific">Candidatus Schekmanbacteria bacterium RBG_13_48_7</name>
    <dbReference type="NCBI Taxonomy" id="1817878"/>
    <lineage>
        <taxon>Bacteria</taxon>
        <taxon>Candidatus Schekmaniibacteriota</taxon>
    </lineage>
</organism>
<evidence type="ECO:0000313" key="2">
    <source>
        <dbReference type="Proteomes" id="UP000179266"/>
    </source>
</evidence>